<dbReference type="AlphaFoldDB" id="A0A6V7VSX4"/>
<comment type="caution">
    <text evidence="1">The sequence shown here is derived from an EMBL/GenBank/DDBJ whole genome shotgun (WGS) entry which is preliminary data.</text>
</comment>
<name>A0A6V7VSX4_MELEN</name>
<dbReference type="Proteomes" id="UP000580250">
    <property type="component" value="Unassembled WGS sequence"/>
</dbReference>
<evidence type="ECO:0000313" key="2">
    <source>
        <dbReference type="Proteomes" id="UP000580250"/>
    </source>
</evidence>
<sequence length="196" mass="23638">MENYVKRNLKVLIKNVAKKNDKEIYEEILNLGWNVKYSIENENKKFLESVYDNGNFYLLFNLEEVKNEGNGGGYLEGFLIELKKLIIEFHPGLNKDDFNEENREELETICKLLFFHTTLKFIKLIYEKENLKNIFPIKIDDENIVDYLIENFEKNYKENPNRFFDLKLQKEFEDEANKFLKKKVREFVKKIKTKIV</sequence>
<reference evidence="1 2" key="1">
    <citation type="submission" date="2020-08" db="EMBL/GenBank/DDBJ databases">
        <authorList>
            <person name="Koutsovoulos G."/>
            <person name="Danchin GJ E."/>
        </authorList>
    </citation>
    <scope>NUCLEOTIDE SEQUENCE [LARGE SCALE GENOMIC DNA]</scope>
</reference>
<proteinExistence type="predicted"/>
<accession>A0A6V7VSX4</accession>
<evidence type="ECO:0000313" key="1">
    <source>
        <dbReference type="EMBL" id="CAD2178050.1"/>
    </source>
</evidence>
<protein>
    <submittedName>
        <fullName evidence="1">Uncharacterized protein</fullName>
    </submittedName>
</protein>
<dbReference type="EMBL" id="CAJEWN010000310">
    <property type="protein sequence ID" value="CAD2178050.1"/>
    <property type="molecule type" value="Genomic_DNA"/>
</dbReference>
<organism evidence="1 2">
    <name type="scientific">Meloidogyne enterolobii</name>
    <name type="common">Root-knot nematode worm</name>
    <name type="synonym">Meloidogyne mayaguensis</name>
    <dbReference type="NCBI Taxonomy" id="390850"/>
    <lineage>
        <taxon>Eukaryota</taxon>
        <taxon>Metazoa</taxon>
        <taxon>Ecdysozoa</taxon>
        <taxon>Nematoda</taxon>
        <taxon>Chromadorea</taxon>
        <taxon>Rhabditida</taxon>
        <taxon>Tylenchina</taxon>
        <taxon>Tylenchomorpha</taxon>
        <taxon>Tylenchoidea</taxon>
        <taxon>Meloidogynidae</taxon>
        <taxon>Meloidogyninae</taxon>
        <taxon>Meloidogyne</taxon>
    </lineage>
</organism>
<gene>
    <name evidence="1" type="ORF">MENT_LOCUS29966</name>
</gene>